<gene>
    <name evidence="1" type="ORF">C2R22_05855</name>
</gene>
<dbReference type="KEGG" id="srub:C2R22_05855"/>
<dbReference type="GeneID" id="35591595"/>
<evidence type="ECO:0000313" key="2">
    <source>
        <dbReference type="Proteomes" id="UP000236584"/>
    </source>
</evidence>
<dbReference type="EMBL" id="CP026309">
    <property type="protein sequence ID" value="AUV81242.1"/>
    <property type="molecule type" value="Genomic_DNA"/>
</dbReference>
<protein>
    <submittedName>
        <fullName evidence="1">Uncharacterized protein</fullName>
    </submittedName>
</protein>
<reference evidence="1 2" key="1">
    <citation type="submission" date="2018-01" db="EMBL/GenBank/DDBJ databases">
        <title>Complete genome sequence of Salinigranum rubrum GX10T, an extremely halophilic archaeon isolated from a marine solar saltern.</title>
        <authorList>
            <person name="Han S."/>
        </authorList>
    </citation>
    <scope>NUCLEOTIDE SEQUENCE [LARGE SCALE GENOMIC DNA]</scope>
    <source>
        <strain evidence="1 2">GX10</strain>
    </source>
</reference>
<evidence type="ECO:0000313" key="1">
    <source>
        <dbReference type="EMBL" id="AUV81242.1"/>
    </source>
</evidence>
<name>A0A2I8VH36_9EURY</name>
<proteinExistence type="predicted"/>
<accession>A0A2I8VH36</accession>
<sequence>MLIHDELIAFAMDPPGEWALHEMREVVRLSHEIGLLTDEGVGEALAALEAGDTDIPLALIRAGKARDDG</sequence>
<dbReference type="Proteomes" id="UP000236584">
    <property type="component" value="Chromosome"/>
</dbReference>
<dbReference type="AlphaFoldDB" id="A0A2I8VH36"/>
<dbReference type="RefSeq" id="WP_103424930.1">
    <property type="nucleotide sequence ID" value="NZ_CP026309.1"/>
</dbReference>
<organism evidence="1 2">
    <name type="scientific">Salinigranum rubrum</name>
    <dbReference type="NCBI Taxonomy" id="755307"/>
    <lineage>
        <taxon>Archaea</taxon>
        <taxon>Methanobacteriati</taxon>
        <taxon>Methanobacteriota</taxon>
        <taxon>Stenosarchaea group</taxon>
        <taxon>Halobacteria</taxon>
        <taxon>Halobacteriales</taxon>
        <taxon>Haloferacaceae</taxon>
        <taxon>Salinigranum</taxon>
    </lineage>
</organism>
<keyword evidence="2" id="KW-1185">Reference proteome</keyword>